<name>A0A0A9YCZ9_LYGHE</name>
<feature type="compositionally biased region" description="Basic residues" evidence="1">
    <location>
        <begin position="57"/>
        <end position="79"/>
    </location>
</feature>
<feature type="compositionally biased region" description="Low complexity" evidence="1">
    <location>
        <begin position="94"/>
        <end position="125"/>
    </location>
</feature>
<feature type="region of interest" description="Disordered" evidence="1">
    <location>
        <begin position="1"/>
        <end position="237"/>
    </location>
</feature>
<feature type="non-terminal residue" evidence="2">
    <location>
        <position position="1"/>
    </location>
</feature>
<organism evidence="2">
    <name type="scientific">Lygus hesperus</name>
    <name type="common">Western plant bug</name>
    <dbReference type="NCBI Taxonomy" id="30085"/>
    <lineage>
        <taxon>Eukaryota</taxon>
        <taxon>Metazoa</taxon>
        <taxon>Ecdysozoa</taxon>
        <taxon>Arthropoda</taxon>
        <taxon>Hexapoda</taxon>
        <taxon>Insecta</taxon>
        <taxon>Pterygota</taxon>
        <taxon>Neoptera</taxon>
        <taxon>Paraneoptera</taxon>
        <taxon>Hemiptera</taxon>
        <taxon>Heteroptera</taxon>
        <taxon>Panheteroptera</taxon>
        <taxon>Cimicomorpha</taxon>
        <taxon>Miridae</taxon>
        <taxon>Mirini</taxon>
        <taxon>Lygus</taxon>
    </lineage>
</organism>
<reference evidence="2" key="2">
    <citation type="submission" date="2014-07" db="EMBL/GenBank/DDBJ databases">
        <authorList>
            <person name="Hull J."/>
        </authorList>
    </citation>
    <scope>NUCLEOTIDE SEQUENCE</scope>
</reference>
<feature type="compositionally biased region" description="Polar residues" evidence="1">
    <location>
        <begin position="477"/>
        <end position="494"/>
    </location>
</feature>
<feature type="compositionally biased region" description="Polar residues" evidence="1">
    <location>
        <begin position="629"/>
        <end position="641"/>
    </location>
</feature>
<feature type="region of interest" description="Disordered" evidence="1">
    <location>
        <begin position="477"/>
        <end position="592"/>
    </location>
</feature>
<gene>
    <name evidence="2" type="ORF">CM83_69130</name>
</gene>
<dbReference type="AlphaFoldDB" id="A0A0A9YCZ9"/>
<feature type="compositionally biased region" description="Basic and acidic residues" evidence="1">
    <location>
        <begin position="432"/>
        <end position="455"/>
    </location>
</feature>
<feature type="compositionally biased region" description="Basic residues" evidence="1">
    <location>
        <begin position="546"/>
        <end position="567"/>
    </location>
</feature>
<feature type="region of interest" description="Disordered" evidence="1">
    <location>
        <begin position="346"/>
        <end position="455"/>
    </location>
</feature>
<feature type="compositionally biased region" description="Low complexity" evidence="1">
    <location>
        <begin position="1"/>
        <end position="16"/>
    </location>
</feature>
<proteinExistence type="predicted"/>
<protein>
    <submittedName>
        <fullName evidence="2">Uncharacterized protein C2orf16</fullName>
    </submittedName>
</protein>
<feature type="compositionally biased region" description="Pro residues" evidence="1">
    <location>
        <begin position="583"/>
        <end position="592"/>
    </location>
</feature>
<reference evidence="2" key="1">
    <citation type="journal article" date="2014" name="PLoS ONE">
        <title>Transcriptome-Based Identification of ABC Transporters in the Western Tarnished Plant Bug Lygus hesperus.</title>
        <authorList>
            <person name="Hull J.J."/>
            <person name="Chaney K."/>
            <person name="Geib S.M."/>
            <person name="Fabrick J.A."/>
            <person name="Brent C.S."/>
            <person name="Walsh D."/>
            <person name="Lavine L.C."/>
        </authorList>
    </citation>
    <scope>NUCLEOTIDE SEQUENCE</scope>
</reference>
<accession>A0A0A9YCZ9</accession>
<sequence length="666" mass="73860">GRSPSPMRRPMSPLRGLPHRRFNDSPPAPFYSPLSEKHRSPPRNRSPPPRRPDGSPFRRRFSPIRGSRSPRHSPRRRHSPSPSRHSPGRRRRSLSPYRGRNLSPPDRSRRPSPGWSSRGRSPSHSPGRKRNIPSPFRTRYSPPPSTDRRQGSPGHRRSSERRRGSPPSRFDRSPRRRSYSRSPSRERDRPSKWSWNEDSTEKLSTRGPSEWDDYSRPPPPVNTDYQANQPDSTISDSELVREITSSPKRLSLDQRIQLELGDILGNAANDGPPYGNNFYNQPQVDHHPFSYPPPSFDDTGQNLIYPPIAPISEWNPNTLPPAAGLTTTVVQVGNILQVVPSEVPFAMKPSHGSKKSQKSLRPPTPAQIPGLDEQDNGSLGSLGLPMEITTSPIPGPSAKLPGLSPVPSPAKLALPMPPEHTSPSLPDPILAKQEERERRRKEKEARKKKKEEKAARRMLRKAMLKKRASLLPVAEEISSSPLPRVSITENTTGMTLPVAERGILLSASSNAGEGKRKAVSFADGIRPGEGTSPSGGEDHPLSPPPKPRKTKRKKKKKKRKVKVRIIRLGRGGEEEDEAEGEKMPPPPPPSEPPPISYLDISNLPIGYGYVEFRVFCSSEHRRGPDGTTALLNGTPSTSAPTYSGPAVIRPTSTLTSSCTSLYIIRR</sequence>
<dbReference type="EMBL" id="GBHO01014113">
    <property type="protein sequence ID" value="JAG29491.1"/>
    <property type="molecule type" value="Transcribed_RNA"/>
</dbReference>
<feature type="compositionally biased region" description="Polar residues" evidence="1">
    <location>
        <begin position="223"/>
        <end position="236"/>
    </location>
</feature>
<evidence type="ECO:0000313" key="2">
    <source>
        <dbReference type="EMBL" id="JAG29491.1"/>
    </source>
</evidence>
<feature type="region of interest" description="Disordered" evidence="1">
    <location>
        <begin position="626"/>
        <end position="645"/>
    </location>
</feature>
<evidence type="ECO:0000256" key="1">
    <source>
        <dbReference type="SAM" id="MobiDB-lite"/>
    </source>
</evidence>